<reference evidence="3" key="1">
    <citation type="submission" date="2021-06" db="EMBL/GenBank/DDBJ databases">
        <title>44 bacteria genomes isolated from Dapeng, Shenzhen.</title>
        <authorList>
            <person name="Zheng W."/>
            <person name="Yu S."/>
            <person name="Huang Y."/>
        </authorList>
    </citation>
    <scope>NUCLEOTIDE SEQUENCE</scope>
    <source>
        <strain evidence="3">DP5N28-2</strain>
    </source>
</reference>
<sequence>MKLLFGLVLLLCSDLATAQQFKIMTYNIHHGADVNNQSTLDSMGHFIQESVVDIVGLQEVDSVCHRSGAIDQPVRLGALAGMDAYFTRHFPYQGGAYGQGLLTTQRVTRLYNLRLPVFPLEDEKEVSVLVADIKSSDRKKLTVAVVHLDYRSSESRMHQIDLLLDSLNGIKNLVLMGDFNAYPDSPEMQKLARYFDQFKTDRELPPSFPAEEPDRRIDFILLKKGSDLKIVNEVVNHVPYSDHLPVTATLEWQ</sequence>
<dbReference type="EMBL" id="JAHVHU010000011">
    <property type="protein sequence ID" value="MBY5959032.1"/>
    <property type="molecule type" value="Genomic_DNA"/>
</dbReference>
<dbReference type="Pfam" id="PF03372">
    <property type="entry name" value="Exo_endo_phos"/>
    <property type="match status" value="1"/>
</dbReference>
<dbReference type="InterPro" id="IPR036691">
    <property type="entry name" value="Endo/exonu/phosph_ase_sf"/>
</dbReference>
<keyword evidence="1" id="KW-0732">Signal</keyword>
<dbReference type="PANTHER" id="PTHR14859">
    <property type="entry name" value="CALCOFLUOR WHITE HYPERSENSITIVE PROTEIN PRECURSOR"/>
    <property type="match status" value="1"/>
</dbReference>
<evidence type="ECO:0000256" key="1">
    <source>
        <dbReference type="SAM" id="SignalP"/>
    </source>
</evidence>
<feature type="domain" description="Endonuclease/exonuclease/phosphatase" evidence="2">
    <location>
        <begin position="24"/>
        <end position="243"/>
    </location>
</feature>
<feature type="signal peptide" evidence="1">
    <location>
        <begin position="1"/>
        <end position="18"/>
    </location>
</feature>
<dbReference type="Proteomes" id="UP000753961">
    <property type="component" value="Unassembled WGS sequence"/>
</dbReference>
<dbReference type="SUPFAM" id="SSF56219">
    <property type="entry name" value="DNase I-like"/>
    <property type="match status" value="1"/>
</dbReference>
<dbReference type="InterPro" id="IPR005135">
    <property type="entry name" value="Endo/exonuclease/phosphatase"/>
</dbReference>
<dbReference type="GO" id="GO:0016020">
    <property type="term" value="C:membrane"/>
    <property type="evidence" value="ECO:0007669"/>
    <property type="project" value="GOC"/>
</dbReference>
<comment type="caution">
    <text evidence="3">The sequence shown here is derived from an EMBL/GenBank/DDBJ whole genome shotgun (WGS) entry which is preliminary data.</text>
</comment>
<dbReference type="PANTHER" id="PTHR14859:SF15">
    <property type="entry name" value="ENDONUCLEASE_EXONUCLEASE_PHOSPHATASE DOMAIN-CONTAINING PROTEIN"/>
    <property type="match status" value="1"/>
</dbReference>
<dbReference type="RefSeq" id="WP_222580567.1">
    <property type="nucleotide sequence ID" value="NZ_JAHVHU010000011.1"/>
</dbReference>
<evidence type="ECO:0000313" key="4">
    <source>
        <dbReference type="Proteomes" id="UP000753961"/>
    </source>
</evidence>
<gene>
    <name evidence="3" type="ORF">KUV50_12850</name>
</gene>
<evidence type="ECO:0000259" key="2">
    <source>
        <dbReference type="Pfam" id="PF03372"/>
    </source>
</evidence>
<organism evidence="3 4">
    <name type="scientific">Membranihabitans marinus</name>
    <dbReference type="NCBI Taxonomy" id="1227546"/>
    <lineage>
        <taxon>Bacteria</taxon>
        <taxon>Pseudomonadati</taxon>
        <taxon>Bacteroidota</taxon>
        <taxon>Saprospiria</taxon>
        <taxon>Saprospirales</taxon>
        <taxon>Saprospiraceae</taxon>
        <taxon>Membranihabitans</taxon>
    </lineage>
</organism>
<dbReference type="GO" id="GO:0006506">
    <property type="term" value="P:GPI anchor biosynthetic process"/>
    <property type="evidence" value="ECO:0007669"/>
    <property type="project" value="TreeGrafter"/>
</dbReference>
<dbReference type="GO" id="GO:0004519">
    <property type="term" value="F:endonuclease activity"/>
    <property type="evidence" value="ECO:0007669"/>
    <property type="project" value="UniProtKB-KW"/>
</dbReference>
<protein>
    <submittedName>
        <fullName evidence="3">Endonuclease/exonuclease/phosphatase family protein</fullName>
    </submittedName>
</protein>
<keyword evidence="3" id="KW-0540">Nuclease</keyword>
<proteinExistence type="predicted"/>
<dbReference type="AlphaFoldDB" id="A0A953HNV2"/>
<evidence type="ECO:0000313" key="3">
    <source>
        <dbReference type="EMBL" id="MBY5959032.1"/>
    </source>
</evidence>
<dbReference type="Gene3D" id="3.60.10.10">
    <property type="entry name" value="Endonuclease/exonuclease/phosphatase"/>
    <property type="match status" value="1"/>
</dbReference>
<keyword evidence="3" id="KW-0378">Hydrolase</keyword>
<keyword evidence="4" id="KW-1185">Reference proteome</keyword>
<dbReference type="InterPro" id="IPR051916">
    <property type="entry name" value="GPI-anchor_lipid_remodeler"/>
</dbReference>
<accession>A0A953HNV2</accession>
<name>A0A953HNV2_9BACT</name>
<keyword evidence="3" id="KW-0255">Endonuclease</keyword>
<feature type="chain" id="PRO_5037107445" evidence="1">
    <location>
        <begin position="19"/>
        <end position="253"/>
    </location>
</feature>